<name>A0A382ZGA5_9ZZZZ</name>
<dbReference type="AlphaFoldDB" id="A0A382ZGA5"/>
<accession>A0A382ZGA5</accession>
<protein>
    <submittedName>
        <fullName evidence="1">Uncharacterized protein</fullName>
    </submittedName>
</protein>
<dbReference type="EMBL" id="UINC01183600">
    <property type="protein sequence ID" value="SVD94433.1"/>
    <property type="molecule type" value="Genomic_DNA"/>
</dbReference>
<organism evidence="1">
    <name type="scientific">marine metagenome</name>
    <dbReference type="NCBI Taxonomy" id="408172"/>
    <lineage>
        <taxon>unclassified sequences</taxon>
        <taxon>metagenomes</taxon>
        <taxon>ecological metagenomes</taxon>
    </lineage>
</organism>
<evidence type="ECO:0000313" key="1">
    <source>
        <dbReference type="EMBL" id="SVD94433.1"/>
    </source>
</evidence>
<gene>
    <name evidence="1" type="ORF">METZ01_LOCUS447287</name>
</gene>
<feature type="non-terminal residue" evidence="1">
    <location>
        <position position="31"/>
    </location>
</feature>
<sequence length="31" mass="3591">MIPEEEAEGELKELYDQNMEPWGGVDNIIKI</sequence>
<proteinExistence type="predicted"/>
<reference evidence="1" key="1">
    <citation type="submission" date="2018-05" db="EMBL/GenBank/DDBJ databases">
        <authorList>
            <person name="Lanie J.A."/>
            <person name="Ng W.-L."/>
            <person name="Kazmierczak K.M."/>
            <person name="Andrzejewski T.M."/>
            <person name="Davidsen T.M."/>
            <person name="Wayne K.J."/>
            <person name="Tettelin H."/>
            <person name="Glass J.I."/>
            <person name="Rusch D."/>
            <person name="Podicherti R."/>
            <person name="Tsui H.-C.T."/>
            <person name="Winkler M.E."/>
        </authorList>
    </citation>
    <scope>NUCLEOTIDE SEQUENCE</scope>
</reference>